<evidence type="ECO:0000313" key="2">
    <source>
        <dbReference type="Proteomes" id="UP001157114"/>
    </source>
</evidence>
<keyword evidence="2" id="KW-1185">Reference proteome</keyword>
<evidence type="ECO:0000313" key="1">
    <source>
        <dbReference type="EMBL" id="GLX67763.1"/>
    </source>
</evidence>
<protein>
    <submittedName>
        <fullName evidence="1">Uncharacterized protein</fullName>
    </submittedName>
</protein>
<dbReference type="EMBL" id="BSSQ01000009">
    <property type="protein sequence ID" value="GLX67763.1"/>
    <property type="molecule type" value="Genomic_DNA"/>
</dbReference>
<reference evidence="1 2" key="1">
    <citation type="submission" date="2023-03" db="EMBL/GenBank/DDBJ databases">
        <title>Draft genome sequence of the bacteria which degrade cell wall of Tricholomamatutake.</title>
        <authorList>
            <person name="Konishi Y."/>
            <person name="Fukuta Y."/>
            <person name="Shirasaka N."/>
        </authorList>
    </citation>
    <scope>NUCLEOTIDE SEQUENCE [LARGE SCALE GENOMIC DNA]</scope>
    <source>
        <strain evidence="2">mu1</strain>
    </source>
</reference>
<comment type="caution">
    <text evidence="1">The sequence shown here is derived from an EMBL/GenBank/DDBJ whole genome shotgun (WGS) entry which is preliminary data.</text>
</comment>
<dbReference type="Proteomes" id="UP001157114">
    <property type="component" value="Unassembled WGS sequence"/>
</dbReference>
<gene>
    <name evidence="1" type="ORF">MU1_21080</name>
</gene>
<accession>A0ABQ6GBZ8</accession>
<name>A0ABQ6GBZ8_9BACL</name>
<organism evidence="1 2">
    <name type="scientific">Paenibacillus glycanilyticus</name>
    <dbReference type="NCBI Taxonomy" id="126569"/>
    <lineage>
        <taxon>Bacteria</taxon>
        <taxon>Bacillati</taxon>
        <taxon>Bacillota</taxon>
        <taxon>Bacilli</taxon>
        <taxon>Bacillales</taxon>
        <taxon>Paenibacillaceae</taxon>
        <taxon>Paenibacillus</taxon>
    </lineage>
</organism>
<sequence>MLPDGTSYFSLSIPSHRQVTILSFQVTGLVVGMPLEILQLTHEPRQTGVNKRQRVDKGKGALNYVKEQKDADYA</sequence>
<proteinExistence type="predicted"/>